<dbReference type="Gene3D" id="3.40.50.300">
    <property type="entry name" value="P-loop containing nucleotide triphosphate hydrolases"/>
    <property type="match status" value="1"/>
</dbReference>
<dbReference type="NCBIfam" id="TIGR00231">
    <property type="entry name" value="small_GTP"/>
    <property type="match status" value="1"/>
</dbReference>
<dbReference type="OrthoDB" id="9805918at2"/>
<dbReference type="GO" id="GO:0005525">
    <property type="term" value="F:GTP binding"/>
    <property type="evidence" value="ECO:0007669"/>
    <property type="project" value="UniProtKB-UniRule"/>
</dbReference>
<keyword evidence="9 11" id="KW-0630">Potassium</keyword>
<feature type="binding site" evidence="11">
    <location>
        <position position="247"/>
    </location>
    <ligand>
        <name>K(+)</name>
        <dbReference type="ChEBI" id="CHEBI:29103"/>
    </ligand>
</feature>
<sequence length="454" mass="49847">MLNQDTIAAIATAPGRGGVGIIRISGSLATTVAEQLVKKQLKPRQAEYLKFYDLNGQVIDQGIALFFKGPNSFTGEDVLELQGHGGPVILDLLLQQVVTIKGVRLANPGEFSERAFLNDKLDLAQAEAIADLIESSSEQAARCALQTLQGEFSKRIHALSEEIIHLRIYVEAAIDFPEEEVDFLSDGKIESDLLKIIDSTSNVLAQARQGALLKDGMRVVIAGKPNAGKSSLLNALAGKETAIVTNIAGTTRDVLREHIHIDGMPLHIIDTAGLRESPDEVEQIGIERAWQEIEQADRILLMVDSTESKHAVEQDWPEFFTRLGDKAVGVTVIRNKADQSGETHGFADATPYPIIRLSAKTGEGMQHLTEHLKKIMGYQASTEGQFLARRRHIDAINRAVEHLENGKYQLQEMHAGELLAEELRLAQQFLNEITGEFSSDDLLGRIFSSFCIGK</sequence>
<dbReference type="NCBIfam" id="TIGR00450">
    <property type="entry name" value="mnmE_trmE_thdF"/>
    <property type="match status" value="1"/>
</dbReference>
<dbReference type="SUPFAM" id="SSF52540">
    <property type="entry name" value="P-loop containing nucleoside triphosphate hydrolases"/>
    <property type="match status" value="1"/>
</dbReference>
<dbReference type="NCBIfam" id="NF003661">
    <property type="entry name" value="PRK05291.1-3"/>
    <property type="match status" value="1"/>
</dbReference>
<dbReference type="GO" id="GO:0005829">
    <property type="term" value="C:cytosol"/>
    <property type="evidence" value="ECO:0007669"/>
    <property type="project" value="TreeGrafter"/>
</dbReference>
<dbReference type="eggNOG" id="COG0486">
    <property type="taxonomic scope" value="Bacteria"/>
</dbReference>
<comment type="similarity">
    <text evidence="2 11 12">Belongs to the TRAFAC class TrmE-Era-EngA-EngB-Septin-like GTPase superfamily. TrmE GTPase family.</text>
</comment>
<dbReference type="GO" id="GO:0030488">
    <property type="term" value="P:tRNA methylation"/>
    <property type="evidence" value="ECO:0007669"/>
    <property type="project" value="TreeGrafter"/>
</dbReference>
<comment type="function">
    <text evidence="11">Exhibits a very high intrinsic GTPase hydrolysis rate. Involved in the addition of a carboxymethylaminomethyl (cmnm) group at the wobble position (U34) of certain tRNAs, forming tRNA-cmnm(5)s(2)U34.</text>
</comment>
<feature type="binding site" evidence="11">
    <location>
        <begin position="245"/>
        <end position="251"/>
    </location>
    <ligand>
        <name>GTP</name>
        <dbReference type="ChEBI" id="CHEBI:37565"/>
    </ligand>
</feature>
<keyword evidence="15" id="KW-1185">Reference proteome</keyword>
<keyword evidence="3 11" id="KW-0963">Cytoplasm</keyword>
<evidence type="ECO:0000256" key="9">
    <source>
        <dbReference type="ARBA" id="ARBA00022958"/>
    </source>
</evidence>
<keyword evidence="7 11" id="KW-0378">Hydrolase</keyword>
<feature type="binding site" evidence="11">
    <location>
        <position position="251"/>
    </location>
    <ligand>
        <name>Mg(2+)</name>
        <dbReference type="ChEBI" id="CHEBI:18420"/>
    </ligand>
</feature>
<dbReference type="Proteomes" id="UP000019276">
    <property type="component" value="Unassembled WGS sequence"/>
</dbReference>
<dbReference type="InterPro" id="IPR031168">
    <property type="entry name" value="G_TrmE"/>
</dbReference>
<evidence type="ECO:0000259" key="13">
    <source>
        <dbReference type="PROSITE" id="PS51709"/>
    </source>
</evidence>
<feature type="binding site" evidence="11">
    <location>
        <position position="245"/>
    </location>
    <ligand>
        <name>K(+)</name>
        <dbReference type="ChEBI" id="CHEBI:29103"/>
    </ligand>
</feature>
<dbReference type="Pfam" id="PF10396">
    <property type="entry name" value="TrmE_N"/>
    <property type="match status" value="1"/>
</dbReference>
<evidence type="ECO:0000256" key="7">
    <source>
        <dbReference type="ARBA" id="ARBA00022801"/>
    </source>
</evidence>
<keyword evidence="8 11" id="KW-0460">Magnesium</keyword>
<dbReference type="EC" id="3.6.-.-" evidence="11"/>
<evidence type="ECO:0000256" key="8">
    <source>
        <dbReference type="ARBA" id="ARBA00022842"/>
    </source>
</evidence>
<evidence type="ECO:0000313" key="14">
    <source>
        <dbReference type="EMBL" id="EWH09274.1"/>
    </source>
</evidence>
<feature type="binding site" evidence="11">
    <location>
        <begin position="270"/>
        <end position="273"/>
    </location>
    <ligand>
        <name>GTP</name>
        <dbReference type="ChEBI" id="CHEBI:37565"/>
    </ligand>
</feature>
<dbReference type="PANTHER" id="PTHR42714">
    <property type="entry name" value="TRNA MODIFICATION GTPASE GTPBP3"/>
    <property type="match status" value="1"/>
</dbReference>
<evidence type="ECO:0000256" key="11">
    <source>
        <dbReference type="HAMAP-Rule" id="MF_00379"/>
    </source>
</evidence>
<keyword evidence="4 11" id="KW-0819">tRNA processing</keyword>
<dbReference type="RefSeq" id="WP_035015335.1">
    <property type="nucleotide sequence ID" value="NZ_ARZY01000026.1"/>
</dbReference>
<dbReference type="InterPro" id="IPR027266">
    <property type="entry name" value="TrmE/GcvT-like"/>
</dbReference>
<evidence type="ECO:0000256" key="12">
    <source>
        <dbReference type="RuleBase" id="RU003313"/>
    </source>
</evidence>
<dbReference type="PANTHER" id="PTHR42714:SF2">
    <property type="entry name" value="TRNA MODIFICATION GTPASE GTPBP3, MITOCHONDRIAL"/>
    <property type="match status" value="1"/>
</dbReference>
<accession>W7Q8Z1</accession>
<feature type="binding site" evidence="11">
    <location>
        <position position="80"/>
    </location>
    <ligand>
        <name>(6S)-5-formyl-5,6,7,8-tetrahydrofolate</name>
        <dbReference type="ChEBI" id="CHEBI:57457"/>
    </ligand>
</feature>
<organism evidence="14 15">
    <name type="scientific">Catenovulum agarivorans DS-2</name>
    <dbReference type="NCBI Taxonomy" id="1328313"/>
    <lineage>
        <taxon>Bacteria</taxon>
        <taxon>Pseudomonadati</taxon>
        <taxon>Pseudomonadota</taxon>
        <taxon>Gammaproteobacteria</taxon>
        <taxon>Alteromonadales</taxon>
        <taxon>Alteromonadaceae</taxon>
        <taxon>Catenovulum</taxon>
    </lineage>
</organism>
<dbReference type="Gene3D" id="3.30.1360.120">
    <property type="entry name" value="Probable tRNA modification gtpase trme, domain 1"/>
    <property type="match status" value="1"/>
</dbReference>
<dbReference type="InterPro" id="IPR005225">
    <property type="entry name" value="Small_GTP-bd"/>
</dbReference>
<evidence type="ECO:0000256" key="1">
    <source>
        <dbReference type="ARBA" id="ARBA00004496"/>
    </source>
</evidence>
<dbReference type="HAMAP" id="MF_00379">
    <property type="entry name" value="GTPase_MnmE"/>
    <property type="match status" value="1"/>
</dbReference>
<feature type="binding site" evidence="11">
    <location>
        <position position="23"/>
    </location>
    <ligand>
        <name>(6S)-5-formyl-5,6,7,8-tetrahydrofolate</name>
        <dbReference type="ChEBI" id="CHEBI:57457"/>
    </ligand>
</feature>
<keyword evidence="5 11" id="KW-0479">Metal-binding</keyword>
<dbReference type="InterPro" id="IPR025867">
    <property type="entry name" value="MnmE_helical"/>
</dbReference>
<dbReference type="InterPro" id="IPR027417">
    <property type="entry name" value="P-loop_NTPase"/>
</dbReference>
<dbReference type="CDD" id="cd14858">
    <property type="entry name" value="TrmE_N"/>
    <property type="match status" value="1"/>
</dbReference>
<feature type="domain" description="TrmE-type G" evidence="13">
    <location>
        <begin position="216"/>
        <end position="377"/>
    </location>
</feature>
<proteinExistence type="inferred from homology"/>
<dbReference type="PATRIC" id="fig|1328313.3.peg.2745"/>
<feature type="binding site" evidence="11">
    <location>
        <begin position="335"/>
        <end position="338"/>
    </location>
    <ligand>
        <name>GTP</name>
        <dbReference type="ChEBI" id="CHEBI:37565"/>
    </ligand>
</feature>
<feature type="binding site" evidence="11">
    <location>
        <position position="226"/>
    </location>
    <ligand>
        <name>K(+)</name>
        <dbReference type="ChEBI" id="CHEBI:29103"/>
    </ligand>
</feature>
<evidence type="ECO:0000256" key="2">
    <source>
        <dbReference type="ARBA" id="ARBA00011043"/>
    </source>
</evidence>
<dbReference type="EMBL" id="ARZY01000026">
    <property type="protein sequence ID" value="EWH09274.1"/>
    <property type="molecule type" value="Genomic_DNA"/>
</dbReference>
<dbReference type="GO" id="GO:0002098">
    <property type="term" value="P:tRNA wobble uridine modification"/>
    <property type="evidence" value="ECO:0007669"/>
    <property type="project" value="TreeGrafter"/>
</dbReference>
<feature type="binding site" evidence="11">
    <location>
        <position position="120"/>
    </location>
    <ligand>
        <name>(6S)-5-formyl-5,6,7,8-tetrahydrofolate</name>
        <dbReference type="ChEBI" id="CHEBI:57457"/>
    </ligand>
</feature>
<evidence type="ECO:0000256" key="4">
    <source>
        <dbReference type="ARBA" id="ARBA00022694"/>
    </source>
</evidence>
<dbReference type="STRING" id="1328313.DS2_13439"/>
<dbReference type="InterPro" id="IPR006073">
    <property type="entry name" value="GTP-bd"/>
</dbReference>
<comment type="subunit">
    <text evidence="11">Homodimer. Heterotetramer of two MnmE and two MnmG subunits.</text>
</comment>
<dbReference type="GO" id="GO:0003924">
    <property type="term" value="F:GTPase activity"/>
    <property type="evidence" value="ECO:0007669"/>
    <property type="project" value="UniProtKB-UniRule"/>
</dbReference>
<dbReference type="Pfam" id="PF01926">
    <property type="entry name" value="MMR_HSR1"/>
    <property type="match status" value="1"/>
</dbReference>
<feature type="binding site" evidence="11">
    <location>
        <position position="230"/>
    </location>
    <ligand>
        <name>Mg(2+)</name>
        <dbReference type="ChEBI" id="CHEBI:18420"/>
    </ligand>
</feature>
<evidence type="ECO:0000313" key="15">
    <source>
        <dbReference type="Proteomes" id="UP000019276"/>
    </source>
</evidence>
<comment type="caution">
    <text evidence="11">Lacks conserved residue(s) required for the propagation of feature annotation.</text>
</comment>
<dbReference type="FunFam" id="3.30.1360.120:FF:000001">
    <property type="entry name" value="tRNA modification GTPase MnmE"/>
    <property type="match status" value="1"/>
</dbReference>
<dbReference type="SUPFAM" id="SSF116878">
    <property type="entry name" value="TrmE connector domain"/>
    <property type="match status" value="1"/>
</dbReference>
<dbReference type="InterPro" id="IPR004520">
    <property type="entry name" value="GTPase_MnmE"/>
</dbReference>
<comment type="caution">
    <text evidence="14">The sequence shown here is derived from an EMBL/GenBank/DDBJ whole genome shotgun (WGS) entry which is preliminary data.</text>
</comment>
<name>W7Q8Z1_9ALTE</name>
<dbReference type="Pfam" id="PF12631">
    <property type="entry name" value="MnmE_helical"/>
    <property type="match status" value="1"/>
</dbReference>
<dbReference type="InterPro" id="IPR027368">
    <property type="entry name" value="MnmE_dom2"/>
</dbReference>
<feature type="binding site" evidence="11">
    <location>
        <position position="250"/>
    </location>
    <ligand>
        <name>K(+)</name>
        <dbReference type="ChEBI" id="CHEBI:29103"/>
    </ligand>
</feature>
<dbReference type="AlphaFoldDB" id="W7Q8Z1"/>
<dbReference type="Gene3D" id="1.20.120.430">
    <property type="entry name" value="tRNA modification GTPase MnmE domain 2"/>
    <property type="match status" value="1"/>
</dbReference>
<evidence type="ECO:0000256" key="6">
    <source>
        <dbReference type="ARBA" id="ARBA00022741"/>
    </source>
</evidence>
<reference evidence="14 15" key="1">
    <citation type="journal article" date="2014" name="Genome Announc.">
        <title>Draft Genome Sequence of the Agar-Degrading Bacterium Catenovulum sp. Strain DS-2, Isolated from Intestines of Haliotis diversicolor.</title>
        <authorList>
            <person name="Shan D."/>
            <person name="Li X."/>
            <person name="Gu Z."/>
            <person name="Wei G."/>
            <person name="Gao Z."/>
            <person name="Shao Z."/>
        </authorList>
    </citation>
    <scope>NUCLEOTIDE SEQUENCE [LARGE SCALE GENOMIC DNA]</scope>
    <source>
        <strain evidence="14 15">DS-2</strain>
    </source>
</reference>
<feature type="binding site" evidence="11">
    <location>
        <position position="454"/>
    </location>
    <ligand>
        <name>(6S)-5-formyl-5,6,7,8-tetrahydrofolate</name>
        <dbReference type="ChEBI" id="CHEBI:57457"/>
    </ligand>
</feature>
<comment type="cofactor">
    <cofactor evidence="11">
        <name>K(+)</name>
        <dbReference type="ChEBI" id="CHEBI:29103"/>
    </cofactor>
    <text evidence="11">Binds 1 potassium ion per subunit.</text>
</comment>
<dbReference type="InterPro" id="IPR018948">
    <property type="entry name" value="GTP-bd_TrmE_N"/>
</dbReference>
<gene>
    <name evidence="11" type="primary">mnmE</name>
    <name evidence="11" type="synonym">trmE</name>
    <name evidence="14" type="ORF">DS2_13439</name>
</gene>
<comment type="subcellular location">
    <subcellularLocation>
        <location evidence="1 11">Cytoplasm</location>
    </subcellularLocation>
</comment>
<evidence type="ECO:0000256" key="5">
    <source>
        <dbReference type="ARBA" id="ARBA00022723"/>
    </source>
</evidence>
<feature type="binding site" evidence="11">
    <location>
        <begin position="226"/>
        <end position="231"/>
    </location>
    <ligand>
        <name>GTP</name>
        <dbReference type="ChEBI" id="CHEBI:37565"/>
    </ligand>
</feature>
<dbReference type="GO" id="GO:0046872">
    <property type="term" value="F:metal ion binding"/>
    <property type="evidence" value="ECO:0007669"/>
    <property type="project" value="UniProtKB-KW"/>
</dbReference>
<protein>
    <recommendedName>
        <fullName evidence="11">tRNA modification GTPase MnmE</fullName>
        <ecNumber evidence="11">3.6.-.-</ecNumber>
    </recommendedName>
</protein>
<keyword evidence="6 11" id="KW-0547">Nucleotide-binding</keyword>
<dbReference type="FunFam" id="3.40.50.300:FF:000249">
    <property type="entry name" value="tRNA modification GTPase MnmE"/>
    <property type="match status" value="1"/>
</dbReference>
<keyword evidence="10 11" id="KW-0342">GTP-binding</keyword>
<dbReference type="CDD" id="cd04164">
    <property type="entry name" value="trmE"/>
    <property type="match status" value="1"/>
</dbReference>
<dbReference type="PROSITE" id="PS51709">
    <property type="entry name" value="G_TRME"/>
    <property type="match status" value="1"/>
</dbReference>
<evidence type="ECO:0000256" key="3">
    <source>
        <dbReference type="ARBA" id="ARBA00022490"/>
    </source>
</evidence>
<evidence type="ECO:0000256" key="10">
    <source>
        <dbReference type="ARBA" id="ARBA00023134"/>
    </source>
</evidence>